<keyword evidence="11" id="KW-1185">Reference proteome</keyword>
<dbReference type="Gene3D" id="3.40.50.10960">
    <property type="match status" value="1"/>
</dbReference>
<reference evidence="10" key="1">
    <citation type="journal article" date="2024" name="Int. J. Syst. Evol. Microbiol.">
        <title>Turicibacter faecis sp. nov., isolated from faeces of heart failure mouse model.</title>
        <authorList>
            <person name="Imamura Y."/>
            <person name="Motooka D."/>
            <person name="Nakajima Y."/>
            <person name="Ito S."/>
            <person name="Kitakaze M."/>
            <person name="Iida T."/>
            <person name="Nakamura S."/>
        </authorList>
    </citation>
    <scope>NUCLEOTIDE SEQUENCE</scope>
    <source>
        <strain evidence="10">TC023</strain>
    </source>
</reference>
<dbReference type="Pfam" id="PF03799">
    <property type="entry name" value="FtsQ_DivIB_C"/>
    <property type="match status" value="1"/>
</dbReference>
<dbReference type="PANTHER" id="PTHR37820:SF1">
    <property type="entry name" value="CELL DIVISION PROTEIN FTSQ"/>
    <property type="match status" value="1"/>
</dbReference>
<evidence type="ECO:0000256" key="5">
    <source>
        <dbReference type="ARBA" id="ARBA00022989"/>
    </source>
</evidence>
<protein>
    <recommendedName>
        <fullName evidence="9">POTRA domain-containing protein</fullName>
    </recommendedName>
</protein>
<accession>A0ABN6ZB75</accession>
<dbReference type="RefSeq" id="WP_161831707.1">
    <property type="nucleotide sequence ID" value="NZ_AP028127.1"/>
</dbReference>
<evidence type="ECO:0000313" key="11">
    <source>
        <dbReference type="Proteomes" id="UP001432099"/>
    </source>
</evidence>
<proteinExistence type="predicted"/>
<organism evidence="10 11">
    <name type="scientific">Turicibacter faecis</name>
    <dbReference type="NCBI Taxonomy" id="2963365"/>
    <lineage>
        <taxon>Bacteria</taxon>
        <taxon>Bacillati</taxon>
        <taxon>Bacillota</taxon>
        <taxon>Erysipelotrichia</taxon>
        <taxon>Erysipelotrichales</taxon>
        <taxon>Turicibacteraceae</taxon>
        <taxon>Turicibacter</taxon>
    </lineage>
</organism>
<feature type="domain" description="POTRA" evidence="9">
    <location>
        <begin position="53"/>
        <end position="121"/>
    </location>
</feature>
<keyword evidence="4 8" id="KW-0812">Transmembrane</keyword>
<evidence type="ECO:0000256" key="2">
    <source>
        <dbReference type="ARBA" id="ARBA00022475"/>
    </source>
</evidence>
<keyword evidence="6 8" id="KW-0472">Membrane</keyword>
<dbReference type="InterPro" id="IPR034746">
    <property type="entry name" value="POTRA"/>
</dbReference>
<dbReference type="InterPro" id="IPR050487">
    <property type="entry name" value="FtsQ_DivIB"/>
</dbReference>
<feature type="transmembrane region" description="Helical" evidence="8">
    <location>
        <begin position="29"/>
        <end position="48"/>
    </location>
</feature>
<keyword evidence="3" id="KW-0132">Cell division</keyword>
<evidence type="ECO:0000256" key="3">
    <source>
        <dbReference type="ARBA" id="ARBA00022618"/>
    </source>
</evidence>
<name>A0ABN6ZB75_9FIRM</name>
<evidence type="ECO:0000256" key="8">
    <source>
        <dbReference type="SAM" id="Phobius"/>
    </source>
</evidence>
<evidence type="ECO:0000256" key="6">
    <source>
        <dbReference type="ARBA" id="ARBA00023136"/>
    </source>
</evidence>
<gene>
    <name evidence="10" type="ORF">T23_12440</name>
</gene>
<dbReference type="EMBL" id="AP028127">
    <property type="protein sequence ID" value="BEH91142.1"/>
    <property type="molecule type" value="Genomic_DNA"/>
</dbReference>
<dbReference type="InterPro" id="IPR005548">
    <property type="entry name" value="Cell_div_FtsQ/DivIB_C"/>
</dbReference>
<dbReference type="PROSITE" id="PS51779">
    <property type="entry name" value="POTRA"/>
    <property type="match status" value="1"/>
</dbReference>
<evidence type="ECO:0000259" key="9">
    <source>
        <dbReference type="PROSITE" id="PS51779"/>
    </source>
</evidence>
<evidence type="ECO:0000313" key="10">
    <source>
        <dbReference type="EMBL" id="BEH91142.1"/>
    </source>
</evidence>
<evidence type="ECO:0000256" key="1">
    <source>
        <dbReference type="ARBA" id="ARBA00004370"/>
    </source>
</evidence>
<evidence type="ECO:0000256" key="4">
    <source>
        <dbReference type="ARBA" id="ARBA00022692"/>
    </source>
</evidence>
<dbReference type="PANTHER" id="PTHR37820">
    <property type="entry name" value="CELL DIVISION PROTEIN DIVIB"/>
    <property type="match status" value="1"/>
</dbReference>
<dbReference type="Proteomes" id="UP001432099">
    <property type="component" value="Chromosome"/>
</dbReference>
<dbReference type="InterPro" id="IPR013685">
    <property type="entry name" value="POTRA_FtsQ_type"/>
</dbReference>
<sequence length="276" mass="31861">MNVKKVVFMEQYRQKNKQNKPKKRLKKRLNTFFFSLFVMGVIGGVFYFTSPLRKLSMVYFEGLNYVSRSEVLQLANLSYDDDYFKLKTKKIASQIQKHPLITKAVVTRVGLNELRILVEEKDVIGCVDMGDGYQYVLSDGHLIEQSNTLDVVCPGTIIYGLTEKTLKEPVLGLFIESMMKLDPILINLIKEIHYEPLYGDNNRFSLFLQDGNTIKVNSYSMVEKLKYYQTMVDQVRQLSEGQCGTYYLDVGDYFEPYSGANSVLFDNKGEQDVQEE</sequence>
<keyword evidence="2" id="KW-1003">Cell membrane</keyword>
<dbReference type="Gene3D" id="3.10.20.310">
    <property type="entry name" value="membrane protein fhac"/>
    <property type="match status" value="1"/>
</dbReference>
<keyword evidence="7" id="KW-0131">Cell cycle</keyword>
<keyword evidence="5 8" id="KW-1133">Transmembrane helix</keyword>
<dbReference type="Pfam" id="PF08478">
    <property type="entry name" value="POTRA_1"/>
    <property type="match status" value="1"/>
</dbReference>
<evidence type="ECO:0000256" key="7">
    <source>
        <dbReference type="ARBA" id="ARBA00023306"/>
    </source>
</evidence>
<comment type="subcellular location">
    <subcellularLocation>
        <location evidence="1">Membrane</location>
    </subcellularLocation>
</comment>